<dbReference type="AlphaFoldDB" id="A0A382B6F5"/>
<accession>A0A382B6F5</accession>
<dbReference type="EMBL" id="UINC01028234">
    <property type="protein sequence ID" value="SVB08853.1"/>
    <property type="molecule type" value="Genomic_DNA"/>
</dbReference>
<dbReference type="PANTHER" id="PTHR41775">
    <property type="entry name" value="SECRETED PROTEIN-RELATED"/>
    <property type="match status" value="1"/>
</dbReference>
<feature type="compositionally biased region" description="Low complexity" evidence="1">
    <location>
        <begin position="17"/>
        <end position="32"/>
    </location>
</feature>
<protein>
    <recommendedName>
        <fullName evidence="3">Peptidase M6-like domain-containing protein</fullName>
    </recommendedName>
</protein>
<organism evidence="2">
    <name type="scientific">marine metagenome</name>
    <dbReference type="NCBI Taxonomy" id="408172"/>
    <lineage>
        <taxon>unclassified sequences</taxon>
        <taxon>metagenomes</taxon>
        <taxon>ecological metagenomes</taxon>
    </lineage>
</organism>
<feature type="region of interest" description="Disordered" evidence="1">
    <location>
        <begin position="1"/>
        <end position="32"/>
    </location>
</feature>
<name>A0A382B6F5_9ZZZZ</name>
<feature type="non-terminal residue" evidence="2">
    <location>
        <position position="1"/>
    </location>
</feature>
<proteinExistence type="predicted"/>
<evidence type="ECO:0008006" key="3">
    <source>
        <dbReference type="Google" id="ProtNLM"/>
    </source>
</evidence>
<sequence>VPALGHQDCGALGAEPASTGSSTGEESATTATGIPDGVVAGCGWFESQQQAQEWFEANQDFGEGVDTNGDGTACGDGDHGGVSDCGRKSQYFELVLPQFCPQQQVPPEPIIVSIVDGKAVTLTTYPLPTGQPVGLELLAAPDESDEGLCRIPQLPGSRVGGYHSTAFPVDFDNLQPDQNVRLATIPIDWNDHEGDPADLPAKHEQVQIFMDYYETASQGALTFTPTFADKWYRLPESVSDYPQRQVSDFNPKLAQHGINAADDDLDFSQVDIVVFIIPTAAPIIAGVPPSPLEFATLQHFSAYSPGDERMVFSDEGWIRNYIGGGMYFEHPLRPIWSYYVHEAAHMFDIPDWYMHEANAVLGSQQVFDFDYAIGPLNVWGVMSSQDGPSRTFVAWARWLFGWLDDDQVDCYTIEQVQQHGSFDTELVALDIYEPGTKAIIIRTGEYSGFLIESRRPVFPDHDISNWEMVGRDPYGLIVYEIDATIPDGMGTLSVVTPDGHDFKYLWRHGRAQQDMVDALFNVGDTATVQGVEIELLFTGDRDWVRISK</sequence>
<evidence type="ECO:0000313" key="2">
    <source>
        <dbReference type="EMBL" id="SVB08853.1"/>
    </source>
</evidence>
<gene>
    <name evidence="2" type="ORF">METZ01_LOCUS161707</name>
</gene>
<dbReference type="PANTHER" id="PTHR41775:SF1">
    <property type="entry name" value="PEPTIDASE M6-LIKE DOMAIN-CONTAINING PROTEIN"/>
    <property type="match status" value="1"/>
</dbReference>
<reference evidence="2" key="1">
    <citation type="submission" date="2018-05" db="EMBL/GenBank/DDBJ databases">
        <authorList>
            <person name="Lanie J.A."/>
            <person name="Ng W.-L."/>
            <person name="Kazmierczak K.M."/>
            <person name="Andrzejewski T.M."/>
            <person name="Davidsen T.M."/>
            <person name="Wayne K.J."/>
            <person name="Tettelin H."/>
            <person name="Glass J.I."/>
            <person name="Rusch D."/>
            <person name="Podicherti R."/>
            <person name="Tsui H.-C.T."/>
            <person name="Winkler M.E."/>
        </authorList>
    </citation>
    <scope>NUCLEOTIDE SEQUENCE</scope>
</reference>
<evidence type="ECO:0000256" key="1">
    <source>
        <dbReference type="SAM" id="MobiDB-lite"/>
    </source>
</evidence>